<comment type="caution">
    <text evidence="2">The sequence shown here is derived from an EMBL/GenBank/DDBJ whole genome shotgun (WGS) entry which is preliminary data.</text>
</comment>
<feature type="region of interest" description="Disordered" evidence="1">
    <location>
        <begin position="151"/>
        <end position="187"/>
    </location>
</feature>
<feature type="compositionally biased region" description="Polar residues" evidence="1">
    <location>
        <begin position="158"/>
        <end position="169"/>
    </location>
</feature>
<evidence type="ECO:0000256" key="1">
    <source>
        <dbReference type="SAM" id="MobiDB-lite"/>
    </source>
</evidence>
<evidence type="ECO:0000313" key="3">
    <source>
        <dbReference type="Proteomes" id="UP000664859"/>
    </source>
</evidence>
<reference evidence="2" key="1">
    <citation type="submission" date="2021-02" db="EMBL/GenBank/DDBJ databases">
        <title>First Annotated Genome of the Yellow-green Alga Tribonema minus.</title>
        <authorList>
            <person name="Mahan K.M."/>
        </authorList>
    </citation>
    <scope>NUCLEOTIDE SEQUENCE</scope>
    <source>
        <strain evidence="2">UTEX B ZZ1240</strain>
    </source>
</reference>
<protein>
    <submittedName>
        <fullName evidence="2">Uncharacterized protein</fullName>
    </submittedName>
</protein>
<dbReference type="AlphaFoldDB" id="A0A835Z1Y4"/>
<name>A0A835Z1Y4_9STRA</name>
<accession>A0A835Z1Y4</accession>
<feature type="compositionally biased region" description="Basic residues" evidence="1">
    <location>
        <begin position="178"/>
        <end position="187"/>
    </location>
</feature>
<sequence>MGVGGGGGPLDHLRGVFEDQGITPADFPTAFAIHELLAVAFLASTWAICYQTQPSQSALFAPLARAIRTSENRWVMGVREGFAGVVASAEAKIAASPRLSSQGWDTARLTTALAESTIFRKSIKPITIPGKLWATWKIMELLPWRQSRMAPAKGESPVTANTEQLTQPAAATREARTSRGRKGTRRRRVTLVTVRSRASVRAAARGATVAAQSR</sequence>
<dbReference type="EMBL" id="JAFCMP010000323">
    <property type="protein sequence ID" value="KAG5181504.1"/>
    <property type="molecule type" value="Genomic_DNA"/>
</dbReference>
<dbReference type="OrthoDB" id="6239435at2759"/>
<dbReference type="Proteomes" id="UP000664859">
    <property type="component" value="Unassembled WGS sequence"/>
</dbReference>
<evidence type="ECO:0000313" key="2">
    <source>
        <dbReference type="EMBL" id="KAG5181504.1"/>
    </source>
</evidence>
<organism evidence="2 3">
    <name type="scientific">Tribonema minus</name>
    <dbReference type="NCBI Taxonomy" id="303371"/>
    <lineage>
        <taxon>Eukaryota</taxon>
        <taxon>Sar</taxon>
        <taxon>Stramenopiles</taxon>
        <taxon>Ochrophyta</taxon>
        <taxon>PX clade</taxon>
        <taxon>Xanthophyceae</taxon>
        <taxon>Tribonematales</taxon>
        <taxon>Tribonemataceae</taxon>
        <taxon>Tribonema</taxon>
    </lineage>
</organism>
<proteinExistence type="predicted"/>
<gene>
    <name evidence="2" type="ORF">JKP88DRAFT_349226</name>
</gene>
<keyword evidence="3" id="KW-1185">Reference proteome</keyword>